<dbReference type="Proteomes" id="UP000095282">
    <property type="component" value="Unplaced"/>
</dbReference>
<evidence type="ECO:0000256" key="1">
    <source>
        <dbReference type="SAM" id="Coils"/>
    </source>
</evidence>
<evidence type="ECO:0000313" key="4">
    <source>
        <dbReference type="WBParaSite" id="Csp11.Scaffold630.g18379.t1"/>
    </source>
</evidence>
<accession>A0A1I7UQN8</accession>
<dbReference type="WBParaSite" id="Csp11.Scaffold630.g18379.t1">
    <property type="protein sequence ID" value="Csp11.Scaffold630.g18379.t1"/>
    <property type="gene ID" value="Csp11.Scaffold630.g18379"/>
</dbReference>
<name>A0A1I7UQN8_9PELO</name>
<keyword evidence="3" id="KW-1185">Reference proteome</keyword>
<dbReference type="eggNOG" id="ENOG502TIGJ">
    <property type="taxonomic scope" value="Eukaryota"/>
</dbReference>
<feature type="compositionally biased region" description="Polar residues" evidence="2">
    <location>
        <begin position="1"/>
        <end position="20"/>
    </location>
</feature>
<feature type="compositionally biased region" description="Low complexity" evidence="2">
    <location>
        <begin position="22"/>
        <end position="32"/>
    </location>
</feature>
<feature type="compositionally biased region" description="Basic and acidic residues" evidence="2">
    <location>
        <begin position="61"/>
        <end position="79"/>
    </location>
</feature>
<feature type="region of interest" description="Disordered" evidence="2">
    <location>
        <begin position="61"/>
        <end position="82"/>
    </location>
</feature>
<feature type="coiled-coil region" evidence="1">
    <location>
        <begin position="119"/>
        <end position="153"/>
    </location>
</feature>
<proteinExistence type="predicted"/>
<keyword evidence="1" id="KW-0175">Coiled coil</keyword>
<reference evidence="4" key="1">
    <citation type="submission" date="2016-11" db="UniProtKB">
        <authorList>
            <consortium name="WormBaseParasite"/>
        </authorList>
    </citation>
    <scope>IDENTIFICATION</scope>
</reference>
<evidence type="ECO:0000313" key="3">
    <source>
        <dbReference type="Proteomes" id="UP000095282"/>
    </source>
</evidence>
<sequence length="161" mass="18393">MLPCSSNSTGPNGLEQQQSPLVHPTNVETVPVTETLEHPKNNVKVLKRARKPIRHDDFVYDASDFPKETDEDESRDRSPKKIKANSGCRCEYIVPELEHKIDVIMEGIHFIETLAKSLLAKEQTSVAEQNTELKKAQNEIQQLRRQLIIQRNQKSLRPAEN</sequence>
<evidence type="ECO:0000256" key="2">
    <source>
        <dbReference type="SAM" id="MobiDB-lite"/>
    </source>
</evidence>
<dbReference type="AlphaFoldDB" id="A0A1I7UQN8"/>
<protein>
    <submittedName>
        <fullName evidence="4">BHLH domain-containing protein</fullName>
    </submittedName>
</protein>
<feature type="region of interest" description="Disordered" evidence="2">
    <location>
        <begin position="1"/>
        <end position="32"/>
    </location>
</feature>
<organism evidence="3 4">
    <name type="scientific">Caenorhabditis tropicalis</name>
    <dbReference type="NCBI Taxonomy" id="1561998"/>
    <lineage>
        <taxon>Eukaryota</taxon>
        <taxon>Metazoa</taxon>
        <taxon>Ecdysozoa</taxon>
        <taxon>Nematoda</taxon>
        <taxon>Chromadorea</taxon>
        <taxon>Rhabditida</taxon>
        <taxon>Rhabditina</taxon>
        <taxon>Rhabditomorpha</taxon>
        <taxon>Rhabditoidea</taxon>
        <taxon>Rhabditidae</taxon>
        <taxon>Peloderinae</taxon>
        <taxon>Caenorhabditis</taxon>
    </lineage>
</organism>